<dbReference type="InterPro" id="IPR035093">
    <property type="entry name" value="RelE/ParE_toxin_dom_sf"/>
</dbReference>
<accession>A0A933RZ43</accession>
<comment type="similarity">
    <text evidence="1">Belongs to the RelE toxin family.</text>
</comment>
<dbReference type="InterPro" id="IPR051803">
    <property type="entry name" value="TA_system_RelE-like_toxin"/>
</dbReference>
<evidence type="ECO:0000313" key="4">
    <source>
        <dbReference type="Proteomes" id="UP000782519"/>
    </source>
</evidence>
<reference evidence="3" key="1">
    <citation type="submission" date="2020-07" db="EMBL/GenBank/DDBJ databases">
        <title>Huge and variable diversity of episymbiotic CPR bacteria and DPANN archaea in groundwater ecosystems.</title>
        <authorList>
            <person name="He C.Y."/>
            <person name="Keren R."/>
            <person name="Whittaker M."/>
            <person name="Farag I.F."/>
            <person name="Doudna J."/>
            <person name="Cate J.H.D."/>
            <person name="Banfield J.F."/>
        </authorList>
    </citation>
    <scope>NUCLEOTIDE SEQUENCE</scope>
    <source>
        <strain evidence="3">NC_groundwater_1818_Pr3_B-0.1um_66_35</strain>
    </source>
</reference>
<comment type="caution">
    <text evidence="3">The sequence shown here is derived from an EMBL/GenBank/DDBJ whole genome shotgun (WGS) entry which is preliminary data.</text>
</comment>
<proteinExistence type="inferred from homology"/>
<evidence type="ECO:0000313" key="3">
    <source>
        <dbReference type="EMBL" id="MBI5129108.1"/>
    </source>
</evidence>
<dbReference type="AlphaFoldDB" id="A0A933RZ43"/>
<evidence type="ECO:0000256" key="1">
    <source>
        <dbReference type="ARBA" id="ARBA00006226"/>
    </source>
</evidence>
<dbReference type="Proteomes" id="UP000782519">
    <property type="component" value="Unassembled WGS sequence"/>
</dbReference>
<dbReference type="InterPro" id="IPR007712">
    <property type="entry name" value="RelE/ParE_toxin"/>
</dbReference>
<evidence type="ECO:0000256" key="2">
    <source>
        <dbReference type="ARBA" id="ARBA00022649"/>
    </source>
</evidence>
<protein>
    <submittedName>
        <fullName evidence="3">Type II toxin-antitoxin system RelE/ParE family toxin</fullName>
    </submittedName>
</protein>
<dbReference type="PANTHER" id="PTHR33755">
    <property type="entry name" value="TOXIN PARE1-RELATED"/>
    <property type="match status" value="1"/>
</dbReference>
<dbReference type="EMBL" id="JACRJB010000018">
    <property type="protein sequence ID" value="MBI5129108.1"/>
    <property type="molecule type" value="Genomic_DNA"/>
</dbReference>
<sequence length="103" mass="11848">MPVRLTWTKAARDDLLDIYEAIARDQQATAERIFDRIEAKVALLGTQPRMGVRRRDIRPALRMLVEAPYLILYRTEPDTDEGPLQGVEIVRVVDGRRNLTALF</sequence>
<dbReference type="Gene3D" id="3.30.2310.20">
    <property type="entry name" value="RelE-like"/>
    <property type="match status" value="1"/>
</dbReference>
<organism evidence="3 4">
    <name type="scientific">Rhodopseudomonas palustris</name>
    <dbReference type="NCBI Taxonomy" id="1076"/>
    <lineage>
        <taxon>Bacteria</taxon>
        <taxon>Pseudomonadati</taxon>
        <taxon>Pseudomonadota</taxon>
        <taxon>Alphaproteobacteria</taxon>
        <taxon>Hyphomicrobiales</taxon>
        <taxon>Nitrobacteraceae</taxon>
        <taxon>Rhodopseudomonas</taxon>
    </lineage>
</organism>
<keyword evidence="2" id="KW-1277">Toxin-antitoxin system</keyword>
<name>A0A933RZ43_RHOPL</name>
<dbReference type="Pfam" id="PF05016">
    <property type="entry name" value="ParE_toxin"/>
    <property type="match status" value="1"/>
</dbReference>
<gene>
    <name evidence="3" type="ORF">HZA66_06680</name>
</gene>